<dbReference type="AlphaFoldDB" id="A0A5N4A2I6"/>
<protein>
    <submittedName>
        <fullName evidence="1">Uncharacterized protein</fullName>
    </submittedName>
</protein>
<dbReference type="EMBL" id="VVIM01000011">
    <property type="protein sequence ID" value="KAB0791535.1"/>
    <property type="molecule type" value="Genomic_DNA"/>
</dbReference>
<dbReference type="Proteomes" id="UP000327044">
    <property type="component" value="Unassembled WGS sequence"/>
</dbReference>
<gene>
    <name evidence="1" type="ORF">PPYR_03335</name>
</gene>
<sequence>MYKRMDKKKKCGKKRKYDGFAFNLSQETTQRVKVPFESLSTAPRRSKRIKQNRKSDVKVYNSTTDYYAHSQGKSIFHDIERNYEKVMSKRTQDFATRFGEVLREQVPRCSKAREKTTNTIKALVAQIDSILDGGGGGAPLESRSFVPENRWVYRTPSHRKENIPPISFSFDLPQSLSPGVNFFAARTPSFDFDQGCFS</sequence>
<accession>A0A5N4A2I6</accession>
<reference evidence="1 2" key="1">
    <citation type="journal article" date="2018" name="Elife">
        <title>Firefly genomes illuminate parallel origins of bioluminescence in beetles.</title>
        <authorList>
            <person name="Fallon T.R."/>
            <person name="Lower S.E."/>
            <person name="Chang C.H."/>
            <person name="Bessho-Uehara M."/>
            <person name="Martin G.J."/>
            <person name="Bewick A.J."/>
            <person name="Behringer M."/>
            <person name="Debat H.J."/>
            <person name="Wong I."/>
            <person name="Day J.C."/>
            <person name="Suvorov A."/>
            <person name="Silva C.J."/>
            <person name="Stanger-Hall K.F."/>
            <person name="Hall D.W."/>
            <person name="Schmitz R.J."/>
            <person name="Nelson D.R."/>
            <person name="Lewis S.M."/>
            <person name="Shigenobu S."/>
            <person name="Bybee S.M."/>
            <person name="Larracuente A.M."/>
            <person name="Oba Y."/>
            <person name="Weng J.K."/>
        </authorList>
    </citation>
    <scope>NUCLEOTIDE SEQUENCE [LARGE SCALE GENOMIC DNA]</scope>
    <source>
        <strain evidence="1">1611_PpyrPB1</strain>
        <tissue evidence="1">Whole body</tissue>
    </source>
</reference>
<evidence type="ECO:0000313" key="1">
    <source>
        <dbReference type="EMBL" id="KAB0791535.1"/>
    </source>
</evidence>
<proteinExistence type="predicted"/>
<comment type="caution">
    <text evidence="1">The sequence shown here is derived from an EMBL/GenBank/DDBJ whole genome shotgun (WGS) entry which is preliminary data.</text>
</comment>
<name>A0A5N4A2I6_PHOPY</name>
<organism evidence="1 2">
    <name type="scientific">Photinus pyralis</name>
    <name type="common">Common eastern firefly</name>
    <name type="synonym">Lampyris pyralis</name>
    <dbReference type="NCBI Taxonomy" id="7054"/>
    <lineage>
        <taxon>Eukaryota</taxon>
        <taxon>Metazoa</taxon>
        <taxon>Ecdysozoa</taxon>
        <taxon>Arthropoda</taxon>
        <taxon>Hexapoda</taxon>
        <taxon>Insecta</taxon>
        <taxon>Pterygota</taxon>
        <taxon>Neoptera</taxon>
        <taxon>Endopterygota</taxon>
        <taxon>Coleoptera</taxon>
        <taxon>Polyphaga</taxon>
        <taxon>Elateriformia</taxon>
        <taxon>Elateroidea</taxon>
        <taxon>Lampyridae</taxon>
        <taxon>Lampyrinae</taxon>
        <taxon>Photinus</taxon>
    </lineage>
</organism>
<evidence type="ECO:0000313" key="2">
    <source>
        <dbReference type="Proteomes" id="UP000327044"/>
    </source>
</evidence>
<keyword evidence="2" id="KW-1185">Reference proteome</keyword>
<dbReference type="InParanoid" id="A0A5N4A2I6"/>